<dbReference type="InParanoid" id="G7DXD5"/>
<evidence type="ECO:0000313" key="2">
    <source>
        <dbReference type="Proteomes" id="UP000009131"/>
    </source>
</evidence>
<reference evidence="1 2" key="2">
    <citation type="journal article" date="2012" name="Open Biol.">
        <title>Characteristics of nucleosomes and linker DNA regions on the genome of the basidiomycete Mixia osmundae revealed by mono- and dinucleosome mapping.</title>
        <authorList>
            <person name="Nishida H."/>
            <person name="Kondo S."/>
            <person name="Matsumoto T."/>
            <person name="Suzuki Y."/>
            <person name="Yoshikawa H."/>
            <person name="Taylor T.D."/>
            <person name="Sugiyama J."/>
        </authorList>
    </citation>
    <scope>NUCLEOTIDE SEQUENCE [LARGE SCALE GENOMIC DNA]</scope>
    <source>
        <strain evidence="2">CBS 9802 / IAM 14324 / JCM 22182 / KY 12970</strain>
    </source>
</reference>
<dbReference type="Proteomes" id="UP000009131">
    <property type="component" value="Unassembled WGS sequence"/>
</dbReference>
<evidence type="ECO:0000313" key="1">
    <source>
        <dbReference type="EMBL" id="GAA95245.1"/>
    </source>
</evidence>
<dbReference type="HOGENOM" id="CLU_059217_0_0_1"/>
<reference evidence="1 2" key="1">
    <citation type="journal article" date="2011" name="J. Gen. Appl. Microbiol.">
        <title>Draft genome sequencing of the enigmatic basidiomycete Mixia osmundae.</title>
        <authorList>
            <person name="Nishida H."/>
            <person name="Nagatsuka Y."/>
            <person name="Sugiyama J."/>
        </authorList>
    </citation>
    <scope>NUCLEOTIDE SEQUENCE [LARGE SCALE GENOMIC DNA]</scope>
    <source>
        <strain evidence="2">CBS 9802 / IAM 14324 / JCM 22182 / KY 12970</strain>
    </source>
</reference>
<name>G7DXD5_MIXOS</name>
<protein>
    <submittedName>
        <fullName evidence="1">Uncharacterized protein</fullName>
    </submittedName>
</protein>
<accession>G7DXD5</accession>
<proteinExistence type="predicted"/>
<gene>
    <name evidence="1" type="primary">Mo01901</name>
    <name evidence="1" type="ORF">E5Q_01901</name>
</gene>
<dbReference type="AlphaFoldDB" id="G7DXD5"/>
<comment type="caution">
    <text evidence="1">The sequence shown here is derived from an EMBL/GenBank/DDBJ whole genome shotgun (WGS) entry which is preliminary data.</text>
</comment>
<sequence length="286" mass="33546">MTVCPRHVSTRNASWSKYHLVHAAWPYKHMANLRHVNDFKRYPTGRRMYYDSDARFNRMYAKTQVEALQAAFETRQRSRILAIMPDAQRVFDITDRLRQSPAIDGDLQQRYRDILSSDTVSRLEAESLLATATIRPRQQTVLQSADATVITRQLTQEAWTATSRSPAAERFKELYACCLHALDKQARYEALQRYHTVRYGDEGRRSFNAVWDRDHATYQGHKLDSRDITYRTDLLSEQHSMLRDYCVEQQGGTVEMLANETPERQSWSDLRPSEIALIYKHYYVLK</sequence>
<dbReference type="EMBL" id="BABT02000061">
    <property type="protein sequence ID" value="GAA95245.1"/>
    <property type="molecule type" value="Genomic_DNA"/>
</dbReference>
<organism evidence="1 2">
    <name type="scientific">Mixia osmundae (strain CBS 9802 / IAM 14324 / JCM 22182 / KY 12970)</name>
    <dbReference type="NCBI Taxonomy" id="764103"/>
    <lineage>
        <taxon>Eukaryota</taxon>
        <taxon>Fungi</taxon>
        <taxon>Dikarya</taxon>
        <taxon>Basidiomycota</taxon>
        <taxon>Pucciniomycotina</taxon>
        <taxon>Mixiomycetes</taxon>
        <taxon>Mixiales</taxon>
        <taxon>Mixiaceae</taxon>
        <taxon>Mixia</taxon>
    </lineage>
</organism>
<keyword evidence="2" id="KW-1185">Reference proteome</keyword>